<name>A0A4Y2U0R8_ARAVE</name>
<dbReference type="EMBL" id="BGPR01032600">
    <property type="protein sequence ID" value="GBO06182.1"/>
    <property type="molecule type" value="Genomic_DNA"/>
</dbReference>
<dbReference type="AlphaFoldDB" id="A0A4Y2U0R8"/>
<organism evidence="1 2">
    <name type="scientific">Araneus ventricosus</name>
    <name type="common">Orbweaver spider</name>
    <name type="synonym">Epeira ventricosa</name>
    <dbReference type="NCBI Taxonomy" id="182803"/>
    <lineage>
        <taxon>Eukaryota</taxon>
        <taxon>Metazoa</taxon>
        <taxon>Ecdysozoa</taxon>
        <taxon>Arthropoda</taxon>
        <taxon>Chelicerata</taxon>
        <taxon>Arachnida</taxon>
        <taxon>Araneae</taxon>
        <taxon>Araneomorphae</taxon>
        <taxon>Entelegynae</taxon>
        <taxon>Araneoidea</taxon>
        <taxon>Araneidae</taxon>
        <taxon>Araneus</taxon>
    </lineage>
</organism>
<reference evidence="1 2" key="1">
    <citation type="journal article" date="2019" name="Sci. Rep.">
        <title>Orb-weaving spider Araneus ventricosus genome elucidates the spidroin gene catalogue.</title>
        <authorList>
            <person name="Kono N."/>
            <person name="Nakamura H."/>
            <person name="Ohtoshi R."/>
            <person name="Moran D.A.P."/>
            <person name="Shinohara A."/>
            <person name="Yoshida Y."/>
            <person name="Fujiwara M."/>
            <person name="Mori M."/>
            <person name="Tomita M."/>
            <person name="Arakawa K."/>
        </authorList>
    </citation>
    <scope>NUCLEOTIDE SEQUENCE [LARGE SCALE GENOMIC DNA]</scope>
</reference>
<gene>
    <name evidence="1" type="ORF">AVEN_604_1</name>
</gene>
<dbReference type="Pfam" id="PF14223">
    <property type="entry name" value="Retrotran_gag_2"/>
    <property type="match status" value="1"/>
</dbReference>
<comment type="caution">
    <text evidence="1">The sequence shown here is derived from an EMBL/GenBank/DDBJ whole genome shotgun (WGS) entry which is preliminary data.</text>
</comment>
<dbReference type="OrthoDB" id="97058at2759"/>
<sequence length="165" mass="19181">MHEHSLIIRRDNRDSAVSACKQRALENRTKALLFNLVFDAFNYCGSEIDYGHYVTGTETKPEDENYKELRDFNSRKDKAYSTIYLNVSKAYRCVIDDIENPVAAWKRLEEHFKPNSRARVIGLTNDFLSCRIKPQEEIGIYATRIRSIVDQLKDASKPNGIKRFN</sequence>
<keyword evidence="2" id="KW-1185">Reference proteome</keyword>
<evidence type="ECO:0000313" key="1">
    <source>
        <dbReference type="EMBL" id="GBO06182.1"/>
    </source>
</evidence>
<proteinExistence type="predicted"/>
<dbReference type="Proteomes" id="UP000499080">
    <property type="component" value="Unassembled WGS sequence"/>
</dbReference>
<protein>
    <submittedName>
        <fullName evidence="1">Uncharacterized protein</fullName>
    </submittedName>
</protein>
<evidence type="ECO:0000313" key="2">
    <source>
        <dbReference type="Proteomes" id="UP000499080"/>
    </source>
</evidence>
<accession>A0A4Y2U0R8</accession>